<accession>F4MQW1</accession>
<dbReference type="HOGENOM" id="CLU_154558_5_3_14"/>
<dbReference type="PANTHER" id="PTHR38781:SF1">
    <property type="entry name" value="ANTITOXIN DINJ-RELATED"/>
    <property type="match status" value="1"/>
</dbReference>
<evidence type="ECO:0000256" key="1">
    <source>
        <dbReference type="ARBA" id="ARBA00010562"/>
    </source>
</evidence>
<evidence type="ECO:0000313" key="4">
    <source>
        <dbReference type="Proteomes" id="UP000010103"/>
    </source>
</evidence>
<evidence type="ECO:0000313" key="3">
    <source>
        <dbReference type="EMBL" id="CBW54494.1"/>
    </source>
</evidence>
<keyword evidence="2" id="KW-1277">Toxin-antitoxin system</keyword>
<dbReference type="EMBL" id="FQ377874">
    <property type="protein sequence ID" value="CBW54494.1"/>
    <property type="molecule type" value="Genomic_DNA"/>
</dbReference>
<organism evidence="3 4">
    <name type="scientific">Mycoplasma mycoides subsp. capri LC str. 95010</name>
    <dbReference type="NCBI Taxonomy" id="862259"/>
    <lineage>
        <taxon>Bacteria</taxon>
        <taxon>Bacillati</taxon>
        <taxon>Mycoplasmatota</taxon>
        <taxon>Mollicutes</taxon>
        <taxon>Mycoplasmataceae</taxon>
        <taxon>Mycoplasma</taxon>
    </lineage>
</organism>
<dbReference type="GO" id="GO:0000987">
    <property type="term" value="F:cis-regulatory region sequence-specific DNA binding"/>
    <property type="evidence" value="ECO:0007669"/>
    <property type="project" value="InterPro"/>
</dbReference>
<dbReference type="GO" id="GO:0015643">
    <property type="term" value="F:toxic substance binding"/>
    <property type="evidence" value="ECO:0007669"/>
    <property type="project" value="InterPro"/>
</dbReference>
<dbReference type="PANTHER" id="PTHR38781">
    <property type="entry name" value="ANTITOXIN DINJ-RELATED"/>
    <property type="match status" value="1"/>
</dbReference>
<name>F4MQW1_MYCML</name>
<dbReference type="InterPro" id="IPR026262">
    <property type="entry name" value="DinJ"/>
</dbReference>
<dbReference type="RefSeq" id="WP_013729865.1">
    <property type="nucleotide sequence ID" value="NC_015431.1"/>
</dbReference>
<dbReference type="GO" id="GO:0006355">
    <property type="term" value="P:regulation of DNA-templated transcription"/>
    <property type="evidence" value="ECO:0007669"/>
    <property type="project" value="InterPro"/>
</dbReference>
<proteinExistence type="inferred from homology"/>
<reference evidence="4" key="2">
    <citation type="journal article" date="2011" name="BMC Genomics">
        <title>Mycoplasma mycoides, from mycoides Small Colony to capri. A microevolutionary perspective.</title>
        <authorList>
            <person name="Thiaucourt F."/>
            <person name="Manso-Silvan L."/>
            <person name="Salah W."/>
            <person name="Barbe V."/>
            <person name="Berger A."/>
            <person name="Jacob D."/>
            <person name="Breton M."/>
            <person name="Dupuy V."/>
            <person name="Lomenech A.M."/>
            <person name="Blanchard A."/>
            <person name="Sirand-Pugnet P."/>
        </authorList>
    </citation>
    <scope>NUCLEOTIDE SEQUENCE [LARGE SCALE GENOMIC DNA]</scope>
    <source>
        <strain evidence="4">95010</strain>
    </source>
</reference>
<dbReference type="OrthoDB" id="9804867at2"/>
<dbReference type="Gene3D" id="1.10.1220.10">
    <property type="entry name" value="Met repressor-like"/>
    <property type="match status" value="1"/>
</dbReference>
<dbReference type="GO" id="GO:0044010">
    <property type="term" value="P:single-species biofilm formation"/>
    <property type="evidence" value="ECO:0007669"/>
    <property type="project" value="InterPro"/>
</dbReference>
<dbReference type="AlphaFoldDB" id="F4MQW1"/>
<dbReference type="Pfam" id="PF04221">
    <property type="entry name" value="RelB"/>
    <property type="match status" value="1"/>
</dbReference>
<dbReference type="InterPro" id="IPR007337">
    <property type="entry name" value="RelB/DinJ"/>
</dbReference>
<protein>
    <submittedName>
        <fullName evidence="3">Uncharacterized protein</fullName>
    </submittedName>
</protein>
<dbReference type="NCBIfam" id="TIGR02384">
    <property type="entry name" value="RelB_DinJ"/>
    <property type="match status" value="1"/>
</dbReference>
<reference evidence="4" key="1">
    <citation type="journal article" date="2011" name="BMC Genomics">
        <title>Mycoplasma mycoides, from "mycoides Small Colony" to "capri". A microevolutionary perspective.</title>
        <authorList>
            <person name="Thiaucourt F."/>
            <person name="Manso-Silvan L."/>
            <person name="Salah W."/>
            <person name="Barbe V."/>
            <person name="Berger A."/>
            <person name="Jacob D."/>
            <person name="Breton M."/>
            <person name="Dupuy V."/>
            <person name="Lomenech A.M."/>
            <person name="Blanchard A."/>
            <person name="Sirand-Pugnet P."/>
        </authorList>
    </citation>
    <scope>NUCLEOTIDE SEQUENCE [LARGE SCALE GENOMIC DNA]</scope>
    <source>
        <strain evidence="4">95010</strain>
    </source>
</reference>
<dbReference type="KEGG" id="mml:MLC_7640"/>
<comment type="similarity">
    <text evidence="1">Belongs to the RelB/DinJ antitoxin family.</text>
</comment>
<dbReference type="PIRSF" id="PIRSF003108">
    <property type="entry name" value="DinJ"/>
    <property type="match status" value="1"/>
</dbReference>
<evidence type="ECO:0000256" key="2">
    <source>
        <dbReference type="ARBA" id="ARBA00022649"/>
    </source>
</evidence>
<gene>
    <name evidence="3" type="ORF">MLC_7640</name>
</gene>
<dbReference type="GO" id="GO:0006351">
    <property type="term" value="P:DNA-templated transcription"/>
    <property type="evidence" value="ECO:0007669"/>
    <property type="project" value="TreeGrafter"/>
</dbReference>
<dbReference type="Proteomes" id="UP000010103">
    <property type="component" value="Chromosome"/>
</dbReference>
<dbReference type="InterPro" id="IPR013321">
    <property type="entry name" value="Arc_rbn_hlx_hlx"/>
</dbReference>
<sequence>MKTTNVNIKMDPEIKKQASLLFKEFGMTMSSAINLFVRTAIEQNDIPFEYDREITNKETLEAFEEGERLLADKNAKRYSSFKEILDSLDD</sequence>